<evidence type="ECO:0000256" key="13">
    <source>
        <dbReference type="PIRSR" id="PIRSR604254-1"/>
    </source>
</evidence>
<protein>
    <recommendedName>
        <fullName evidence="14">Poly [ADP-ribose] polymerase</fullName>
        <shortName evidence="14">PARP</shortName>
        <ecNumber evidence="14">2.4.2.-</ecNumber>
    </recommendedName>
</protein>
<dbReference type="GO" id="GO:0005737">
    <property type="term" value="C:cytoplasm"/>
    <property type="evidence" value="ECO:0007669"/>
    <property type="project" value="TreeGrafter"/>
</dbReference>
<accession>A0AAD9V1P9</accession>
<dbReference type="InterPro" id="IPR002035">
    <property type="entry name" value="VWF_A"/>
</dbReference>
<dbReference type="Proteomes" id="UP001249851">
    <property type="component" value="Unassembled WGS sequence"/>
</dbReference>
<dbReference type="InterPro" id="IPR036616">
    <property type="entry name" value="Poly(ADP-ribose)pol_reg_dom_sf"/>
</dbReference>
<reference evidence="21" key="1">
    <citation type="journal article" date="2023" name="G3 (Bethesda)">
        <title>Whole genome assembly and annotation of the endangered Caribbean coral Acropora cervicornis.</title>
        <authorList>
            <person name="Selwyn J.D."/>
            <person name="Vollmer S.V."/>
        </authorList>
    </citation>
    <scope>NUCLEOTIDE SEQUENCE</scope>
    <source>
        <strain evidence="21">K2</strain>
    </source>
</reference>
<evidence type="ECO:0000256" key="1">
    <source>
        <dbReference type="ARBA" id="ARBA00004123"/>
    </source>
</evidence>
<feature type="transmembrane region" description="Helical" evidence="16">
    <location>
        <begin position="1025"/>
        <end position="1044"/>
    </location>
</feature>
<feature type="domain" description="PARP catalytic" evidence="18">
    <location>
        <begin position="284"/>
        <end position="526"/>
    </location>
</feature>
<feature type="binding site" evidence="13">
    <location>
        <position position="987"/>
    </location>
    <ligand>
        <name>Zn(2+)</name>
        <dbReference type="ChEBI" id="CHEBI:29105"/>
    </ligand>
</feature>
<keyword evidence="4 14" id="KW-0328">Glycosyltransferase</keyword>
<feature type="compositionally biased region" description="Low complexity" evidence="15">
    <location>
        <begin position="1610"/>
        <end position="1621"/>
    </location>
</feature>
<dbReference type="InterPro" id="IPR013694">
    <property type="entry name" value="VIT"/>
</dbReference>
<comment type="similarity">
    <text evidence="12">Belongs to the ARTD/PARP family.</text>
</comment>
<evidence type="ECO:0000313" key="22">
    <source>
        <dbReference type="Proteomes" id="UP001249851"/>
    </source>
</evidence>
<feature type="transmembrane region" description="Helical" evidence="16">
    <location>
        <begin position="948"/>
        <end position="965"/>
    </location>
</feature>
<name>A0AAD9V1P9_ACRCE</name>
<dbReference type="Gene3D" id="3.40.50.410">
    <property type="entry name" value="von Willebrand factor, type A domain"/>
    <property type="match status" value="1"/>
</dbReference>
<dbReference type="GO" id="GO:0016020">
    <property type="term" value="C:membrane"/>
    <property type="evidence" value="ECO:0007669"/>
    <property type="project" value="UniProtKB-SubCell"/>
</dbReference>
<proteinExistence type="inferred from homology"/>
<evidence type="ECO:0000256" key="7">
    <source>
        <dbReference type="ARBA" id="ARBA00022695"/>
    </source>
</evidence>
<dbReference type="Pfam" id="PF13768">
    <property type="entry name" value="VWA_3"/>
    <property type="match status" value="1"/>
</dbReference>
<evidence type="ECO:0000313" key="21">
    <source>
        <dbReference type="EMBL" id="KAK2557988.1"/>
    </source>
</evidence>
<keyword evidence="22" id="KW-1185">Reference proteome</keyword>
<keyword evidence="5 14" id="KW-0808">Transferase</keyword>
<dbReference type="SUPFAM" id="SSF56399">
    <property type="entry name" value="ADP-ribosylation"/>
    <property type="match status" value="1"/>
</dbReference>
<dbReference type="InterPro" id="IPR001357">
    <property type="entry name" value="BRCT_dom"/>
</dbReference>
<feature type="region of interest" description="Disordered" evidence="15">
    <location>
        <begin position="1356"/>
        <end position="1379"/>
    </location>
</feature>
<evidence type="ECO:0000256" key="5">
    <source>
        <dbReference type="ARBA" id="ARBA00022679"/>
    </source>
</evidence>
<sequence length="1852" mass="207884">MRTLQASDIFHGVQFCIDFAAFSNLSFKRKQEIRGDIVNHGGILSYILTKQTNYLVTSKAERTLASYKGRTGQKYGIAVVSYEFLAECIKAAKSQTHQKKAKAVKFVHLPDIKKLRYCNTLGEALGAYTVFYNQQTRAPYNMTKVESVLSHSIGSDKMIQMKISDYCHEEDVILPPDVANLVDVLWNEATGSLSDVLAVPVNTIKLEDVEKAEGILLLLKRSFDNVEDASKVKKLSDEFFSIIPHKSKTLEIASRQEIARKQDLCQLIKDMVNISESTNWQARRSVYSKYRSLKCHIECLQRGSDEFQSIQECVNSSESGSLKINILNIFSIRRPVEDATFSREIENKKLLFHSSKVTNFVGILSRGLLLPRIVVDDFGGTRSDAGMLGSGIYFASSARKFALDLTSPPYGYNSCHGDDEFVIYNGNQQKIRYLVEFVLPDDKVIPRDDVSLDSGFSDEEMEVDEEESSVDISDVMSVVDPLSKIEAGLKGTGDKVIPLQSVHIRARLLDLAAQVVVFQAYKNSSSTPIEAKYVFPLDDMAAVCGFEAFINDKHIVGEVKEKEQAHKEYREAISQGHGAYLMDEETPDVFTVSVGNLPPGSQVLIKITYVTELLVDGEHICFSLPGSLAPWKRSKALEEITQTDVYSVPIEEEQLRDLKDFSVNVSIEMPFEIRSIDSPTHPIGIKRSATKAVVVVEPGQSMENGFQLLIGLAEIHVPRMWVERHTTKPDSQACMLAFYPEFESESPQVVEVLFLVDVSCSMKGSPIEEAKKILLLCLTHMNSNWIFNIILFGSINMTGLAIDDPFYLPLISFSVGISVLYITSSSAHLFNCMSANSHRICFFFDYAAIGFYTFTAGQALFFYSRSTGAFLWFIYDSLIVFQIVSSFFSFLLTFFCCVSSQPRWQNHKALLKVFIVVLNWLVITSPYTVRLLLCEKSDPSNNSASMSYFKRHMIFCALGAFVYAARIPERFMTGVFDSFGQSHNLQHILVAMGIQQAFNTAHVDLHQRRDVLAARFASQPTVMNTFGAAILVLIGHLFIVLLFAKNSELFPCSRRKDEAFGEAEKFIKSLKANKGSTELWRVLQKLCLLPAISTADHPRNLFLISDGHVTEEETSLNFIRKNCQCDRLFTFGVGSTANRYLLRFMAKAGAGASEFFDSKAKSKWERKASLTAEVDGKRLSTIVEKRNRKEYIISISKEFSVTSKFTSFVAIEHREKNEKFEEGKGPSIQDLLKEEVVDILPYIDWEEKIEDKQKREQTTEEWLEEQLKKAKVLETCAVLRCERLYQDVLNKARDKLGPNHKLSYDAAFSLVNFYLNVMGDKSRASIVFEQTQLLKDSATADYDAFVVCKSMRTSEEETSCEEETSSEEEVSRSEEDSFGEDYEKLEIVKDGETFEFPREEIGDEREERCDRAVFRRGPSITRVQADGAEEQLEETIKDDLEKYSLLLQSDALVERAKFSMSRVESTYESVHEELEMGKGLSRNVLKGLKANLEEEKRSLDFQIESALPLTSNNINVAQGFSCERTSGLFGVPDLPAPRKTMIPPLPAMLATSSSPPPAYEGAASPPPPPPTPPLPPGLVTASSIPPVYERGAPSPAPELLQGLPLPPGLAKTASIPPARLSRPPPSSIPTSSLLSEPDAYCMSLRSPARESQVMALPRDRRRRVEKSVLHLEKPDGVYYRKARLARIPMEKTKEKTIVPPPGVEQDTTDKICFFPRSAKSFPASQRMLSPLKVELGINDSTSREEKDHTRSPSEMQYYSISSKRMKLKEIFNKQKADGFWDTNDLTIIGANKNDFLDFLGNAGAKSLGDFFQVSGTLFQTYNTSAQVDQRTGKDDAIDVYTLGIWCKLGSSW</sequence>
<dbReference type="InterPro" id="IPR036420">
    <property type="entry name" value="BRCT_dom_sf"/>
</dbReference>
<keyword evidence="13" id="KW-0862">Zinc</keyword>
<evidence type="ECO:0000256" key="15">
    <source>
        <dbReference type="SAM" id="MobiDB-lite"/>
    </source>
</evidence>
<feature type="domain" description="BRCT" evidence="17">
    <location>
        <begin position="5"/>
        <end position="93"/>
    </location>
</feature>
<dbReference type="InterPro" id="IPR031273">
    <property type="entry name" value="PARP4"/>
</dbReference>
<dbReference type="GO" id="GO:0016779">
    <property type="term" value="F:nucleotidyltransferase activity"/>
    <property type="evidence" value="ECO:0007669"/>
    <property type="project" value="UniProtKB-KW"/>
</dbReference>
<dbReference type="PANTHER" id="PTHR46530:SF1">
    <property type="entry name" value="PROTEIN MONO-ADP-RIBOSYLTRANSFERASE PARP4"/>
    <property type="match status" value="1"/>
</dbReference>
<dbReference type="GO" id="GO:0003950">
    <property type="term" value="F:NAD+ poly-ADP-ribosyltransferase activity"/>
    <property type="evidence" value="ECO:0007669"/>
    <property type="project" value="UniProtKB-UniRule"/>
</dbReference>
<feature type="binding site" evidence="13">
    <location>
        <position position="983"/>
    </location>
    <ligand>
        <name>Zn(2+)</name>
        <dbReference type="ChEBI" id="CHEBI:29105"/>
    </ligand>
</feature>
<keyword evidence="13" id="KW-0479">Metal-binding</keyword>
<evidence type="ECO:0000256" key="4">
    <source>
        <dbReference type="ARBA" id="ARBA00022676"/>
    </source>
</evidence>
<dbReference type="EMBL" id="JARQWQ010000046">
    <property type="protein sequence ID" value="KAK2557988.1"/>
    <property type="molecule type" value="Genomic_DNA"/>
</dbReference>
<feature type="compositionally biased region" description="Acidic residues" evidence="15">
    <location>
        <begin position="1356"/>
        <end position="1368"/>
    </location>
</feature>
<feature type="binding site" evidence="13">
    <location>
        <position position="828"/>
    </location>
    <ligand>
        <name>Zn(2+)</name>
        <dbReference type="ChEBI" id="CHEBI:29105"/>
    </ligand>
</feature>
<dbReference type="PANTHER" id="PTHR46530">
    <property type="entry name" value="PROTEIN MONO-ADP-RIBOSYLTRANSFERASE PARP4"/>
    <property type="match status" value="1"/>
</dbReference>
<feature type="region of interest" description="Disordered" evidence="15">
    <location>
        <begin position="1544"/>
        <end position="1582"/>
    </location>
</feature>
<keyword evidence="9 14" id="KW-0520">NAD</keyword>
<evidence type="ECO:0000259" key="18">
    <source>
        <dbReference type="PROSITE" id="PS51059"/>
    </source>
</evidence>
<dbReference type="GO" id="GO:0046872">
    <property type="term" value="F:metal ion binding"/>
    <property type="evidence" value="ECO:0007669"/>
    <property type="project" value="UniProtKB-KW"/>
</dbReference>
<keyword evidence="11" id="KW-0539">Nucleus</keyword>
<evidence type="ECO:0000256" key="16">
    <source>
        <dbReference type="SAM" id="Phobius"/>
    </source>
</evidence>
<evidence type="ECO:0000259" key="20">
    <source>
        <dbReference type="PROSITE" id="PS51468"/>
    </source>
</evidence>
<comment type="subcellular location">
    <subcellularLocation>
        <location evidence="2">Membrane</location>
        <topology evidence="2">Multi-pass membrane protein</topology>
    </subcellularLocation>
    <subcellularLocation>
        <location evidence="1">Nucleus</location>
    </subcellularLocation>
</comment>
<dbReference type="SUPFAM" id="SSF53300">
    <property type="entry name" value="vWA-like"/>
    <property type="match status" value="1"/>
</dbReference>
<dbReference type="PROSITE" id="PS51468">
    <property type="entry name" value="VIT"/>
    <property type="match status" value="1"/>
</dbReference>
<keyword evidence="10 16" id="KW-0472">Membrane</keyword>
<dbReference type="Gene3D" id="1.20.142.10">
    <property type="entry name" value="Poly(ADP-ribose) polymerase, regulatory domain"/>
    <property type="match status" value="1"/>
</dbReference>
<feature type="transmembrane region" description="Helical" evidence="16">
    <location>
        <begin position="807"/>
        <end position="830"/>
    </location>
</feature>
<dbReference type="PROSITE" id="PS50172">
    <property type="entry name" value="BRCT"/>
    <property type="match status" value="1"/>
</dbReference>
<dbReference type="SUPFAM" id="SSF52113">
    <property type="entry name" value="BRCT domain"/>
    <property type="match status" value="1"/>
</dbReference>
<keyword evidence="8 16" id="KW-1133">Transmembrane helix</keyword>
<organism evidence="21 22">
    <name type="scientific">Acropora cervicornis</name>
    <name type="common">Staghorn coral</name>
    <dbReference type="NCBI Taxonomy" id="6130"/>
    <lineage>
        <taxon>Eukaryota</taxon>
        <taxon>Metazoa</taxon>
        <taxon>Cnidaria</taxon>
        <taxon>Anthozoa</taxon>
        <taxon>Hexacorallia</taxon>
        <taxon>Scleractinia</taxon>
        <taxon>Astrocoeniina</taxon>
        <taxon>Acroporidae</taxon>
        <taxon>Acropora</taxon>
    </lineage>
</organism>
<dbReference type="GO" id="GO:0005634">
    <property type="term" value="C:nucleus"/>
    <property type="evidence" value="ECO:0007669"/>
    <property type="project" value="UniProtKB-SubCell"/>
</dbReference>
<feature type="domain" description="VIT" evidence="20">
    <location>
        <begin position="483"/>
        <end position="611"/>
    </location>
</feature>
<dbReference type="InterPro" id="IPR004254">
    <property type="entry name" value="AdipoR/HlyIII-related"/>
</dbReference>
<dbReference type="InterPro" id="IPR012317">
    <property type="entry name" value="Poly(ADP-ribose)pol_cat_dom"/>
</dbReference>
<evidence type="ECO:0000256" key="11">
    <source>
        <dbReference type="ARBA" id="ARBA00023242"/>
    </source>
</evidence>
<dbReference type="Gene3D" id="3.90.228.10">
    <property type="match status" value="1"/>
</dbReference>
<reference evidence="21" key="2">
    <citation type="journal article" date="2023" name="Science">
        <title>Genomic signatures of disease resistance in endangered staghorn corals.</title>
        <authorList>
            <person name="Vollmer S.V."/>
            <person name="Selwyn J.D."/>
            <person name="Despard B.A."/>
            <person name="Roesel C.L."/>
        </authorList>
    </citation>
    <scope>NUCLEOTIDE SEQUENCE</scope>
    <source>
        <strain evidence="21">K2</strain>
    </source>
</reference>
<keyword evidence="6 16" id="KW-0812">Transmembrane</keyword>
<evidence type="ECO:0000256" key="3">
    <source>
        <dbReference type="ARBA" id="ARBA00007018"/>
    </source>
</evidence>
<dbReference type="Pfam" id="PF00533">
    <property type="entry name" value="BRCT"/>
    <property type="match status" value="1"/>
</dbReference>
<evidence type="ECO:0000256" key="8">
    <source>
        <dbReference type="ARBA" id="ARBA00022989"/>
    </source>
</evidence>
<dbReference type="Pfam" id="PF03006">
    <property type="entry name" value="HlyIII"/>
    <property type="match status" value="1"/>
</dbReference>
<evidence type="ECO:0000256" key="14">
    <source>
        <dbReference type="RuleBase" id="RU362114"/>
    </source>
</evidence>
<keyword evidence="7" id="KW-0548">Nucleotidyltransferase</keyword>
<gene>
    <name evidence="21" type="ORF">P5673_019555</name>
</gene>
<comment type="similarity">
    <text evidence="3">Belongs to the ADIPOR family.</text>
</comment>
<dbReference type="Gene3D" id="3.40.50.10190">
    <property type="entry name" value="BRCT domain"/>
    <property type="match status" value="1"/>
</dbReference>
<dbReference type="EC" id="2.4.2.-" evidence="14"/>
<evidence type="ECO:0000256" key="2">
    <source>
        <dbReference type="ARBA" id="ARBA00004141"/>
    </source>
</evidence>
<feature type="domain" description="PARP alpha-helical" evidence="19">
    <location>
        <begin position="165"/>
        <end position="279"/>
    </location>
</feature>
<dbReference type="SUPFAM" id="SSF47587">
    <property type="entry name" value="Domain of poly(ADP-ribose) polymerase"/>
    <property type="match status" value="1"/>
</dbReference>
<dbReference type="SMART" id="SM00292">
    <property type="entry name" value="BRCT"/>
    <property type="match status" value="1"/>
</dbReference>
<feature type="transmembrane region" description="Helical" evidence="16">
    <location>
        <begin position="869"/>
        <end position="897"/>
    </location>
</feature>
<evidence type="ECO:0000259" key="19">
    <source>
        <dbReference type="PROSITE" id="PS51060"/>
    </source>
</evidence>
<evidence type="ECO:0000259" key="17">
    <source>
        <dbReference type="PROSITE" id="PS50172"/>
    </source>
</evidence>
<feature type="region of interest" description="Disordered" evidence="15">
    <location>
        <begin position="1610"/>
        <end position="1634"/>
    </location>
</feature>
<dbReference type="Pfam" id="PF00644">
    <property type="entry name" value="PARP"/>
    <property type="match status" value="1"/>
</dbReference>
<feature type="compositionally biased region" description="Pro residues" evidence="15">
    <location>
        <begin position="1554"/>
        <end position="1576"/>
    </location>
</feature>
<dbReference type="PROSITE" id="PS51060">
    <property type="entry name" value="PARP_ALPHA_HD"/>
    <property type="match status" value="1"/>
</dbReference>
<comment type="caution">
    <text evidence="21">The sequence shown here is derived from an EMBL/GenBank/DDBJ whole genome shotgun (WGS) entry which is preliminary data.</text>
</comment>
<feature type="transmembrane region" description="Helical" evidence="16">
    <location>
        <begin position="842"/>
        <end position="863"/>
    </location>
</feature>
<dbReference type="Pfam" id="PF02877">
    <property type="entry name" value="PARP_reg"/>
    <property type="match status" value="1"/>
</dbReference>
<dbReference type="Pfam" id="PF08487">
    <property type="entry name" value="VIT"/>
    <property type="match status" value="1"/>
</dbReference>
<dbReference type="InterPro" id="IPR004102">
    <property type="entry name" value="Poly(ADP-ribose)pol_reg_dom"/>
</dbReference>
<dbReference type="PROSITE" id="PS51059">
    <property type="entry name" value="PARP_CATALYTIC"/>
    <property type="match status" value="1"/>
</dbReference>
<dbReference type="InterPro" id="IPR036465">
    <property type="entry name" value="vWFA_dom_sf"/>
</dbReference>
<evidence type="ECO:0000256" key="10">
    <source>
        <dbReference type="ARBA" id="ARBA00023136"/>
    </source>
</evidence>
<feature type="transmembrane region" description="Helical" evidence="16">
    <location>
        <begin position="909"/>
        <end position="928"/>
    </location>
</feature>
<evidence type="ECO:0000256" key="12">
    <source>
        <dbReference type="ARBA" id="ARBA00024347"/>
    </source>
</evidence>
<dbReference type="SMART" id="SM00609">
    <property type="entry name" value="VIT"/>
    <property type="match status" value="1"/>
</dbReference>
<evidence type="ECO:0000256" key="9">
    <source>
        <dbReference type="ARBA" id="ARBA00023027"/>
    </source>
</evidence>
<evidence type="ECO:0000256" key="6">
    <source>
        <dbReference type="ARBA" id="ARBA00022692"/>
    </source>
</evidence>
<feature type="compositionally biased region" description="Basic and acidic residues" evidence="15">
    <location>
        <begin position="1369"/>
        <end position="1379"/>
    </location>
</feature>